<protein>
    <submittedName>
        <fullName evidence="3">Aldo/keto reductase</fullName>
    </submittedName>
</protein>
<dbReference type="EMBL" id="JADWYS010000001">
    <property type="protein sequence ID" value="MBG9387378.1"/>
    <property type="molecule type" value="Genomic_DNA"/>
</dbReference>
<keyword evidence="1" id="KW-0560">Oxidoreductase</keyword>
<dbReference type="AlphaFoldDB" id="A0A931MFL6"/>
<dbReference type="GO" id="GO:0016491">
    <property type="term" value="F:oxidoreductase activity"/>
    <property type="evidence" value="ECO:0007669"/>
    <property type="project" value="UniProtKB-KW"/>
</dbReference>
<dbReference type="InterPro" id="IPR023210">
    <property type="entry name" value="NADP_OxRdtase_dom"/>
</dbReference>
<gene>
    <name evidence="3" type="ORF">I5803_05060</name>
</gene>
<dbReference type="InterPro" id="IPR050523">
    <property type="entry name" value="AKR_Detox_Biosynth"/>
</dbReference>
<sequence length="330" mass="36262">MKLTRLGSTGLKVSRMCMGTMTFGTQTAEPDAFTILDACAQAGVNFIDVADNYPLGSEGEVRGETERIVGRWLKGRRHNFILATKGSSPMGPLPWDSGNSRKHLLDAIDASLKRLDTDYVDLYQLHRDDPDTSIDETLEALDTIVKSGRARYVGVSNWTAWRLARALGRSEALGVVKIATAQPRYNLLFRQFERDLFPLCQEDGIGTLCYNPLAGGLLTGKHRDLNAPDASGRFGQGGAAKMYKERYWHEREFEAIGKLSKIADEAGIPLLRLSLAWVMAQPGVTCAILGASKLAQMPELFAANEVKLDAALLAKLDEATHEFRMGDASR</sequence>
<keyword evidence="4" id="KW-1185">Reference proteome</keyword>
<dbReference type="PRINTS" id="PR00069">
    <property type="entry name" value="ALDKETRDTASE"/>
</dbReference>
<dbReference type="PANTHER" id="PTHR43364">
    <property type="entry name" value="NADH-SPECIFIC METHYLGLYOXAL REDUCTASE-RELATED"/>
    <property type="match status" value="1"/>
</dbReference>
<organism evidence="3 4">
    <name type="scientific">Caenimonas aquaedulcis</name>
    <dbReference type="NCBI Taxonomy" id="2793270"/>
    <lineage>
        <taxon>Bacteria</taxon>
        <taxon>Pseudomonadati</taxon>
        <taxon>Pseudomonadota</taxon>
        <taxon>Betaproteobacteria</taxon>
        <taxon>Burkholderiales</taxon>
        <taxon>Comamonadaceae</taxon>
        <taxon>Caenimonas</taxon>
    </lineage>
</organism>
<comment type="caution">
    <text evidence="3">The sequence shown here is derived from an EMBL/GenBank/DDBJ whole genome shotgun (WGS) entry which is preliminary data.</text>
</comment>
<dbReference type="InterPro" id="IPR020471">
    <property type="entry name" value="AKR"/>
</dbReference>
<dbReference type="GO" id="GO:0005829">
    <property type="term" value="C:cytosol"/>
    <property type="evidence" value="ECO:0007669"/>
    <property type="project" value="UniProtKB-ARBA"/>
</dbReference>
<feature type="domain" description="NADP-dependent oxidoreductase" evidence="2">
    <location>
        <begin position="15"/>
        <end position="319"/>
    </location>
</feature>
<reference evidence="3" key="1">
    <citation type="submission" date="2020-11" db="EMBL/GenBank/DDBJ databases">
        <title>Bacterial whole genome sequence for Caenimonas sp. DR4.4.</title>
        <authorList>
            <person name="Le V."/>
            <person name="Ko S.-R."/>
            <person name="Ahn C.-Y."/>
            <person name="Oh H.-M."/>
        </authorList>
    </citation>
    <scope>NUCLEOTIDE SEQUENCE</scope>
    <source>
        <strain evidence="3">DR4.4</strain>
    </source>
</reference>
<dbReference type="Pfam" id="PF00248">
    <property type="entry name" value="Aldo_ket_red"/>
    <property type="match status" value="1"/>
</dbReference>
<dbReference type="Gene3D" id="3.20.20.100">
    <property type="entry name" value="NADP-dependent oxidoreductase domain"/>
    <property type="match status" value="1"/>
</dbReference>
<evidence type="ECO:0000256" key="1">
    <source>
        <dbReference type="ARBA" id="ARBA00023002"/>
    </source>
</evidence>
<dbReference type="FunFam" id="3.20.20.100:FF:000004">
    <property type="entry name" value="Oxidoreductase, aldo/keto reductase"/>
    <property type="match status" value="1"/>
</dbReference>
<dbReference type="InterPro" id="IPR036812">
    <property type="entry name" value="NAD(P)_OxRdtase_dom_sf"/>
</dbReference>
<accession>A0A931MFL6</accession>
<dbReference type="RefSeq" id="WP_196985305.1">
    <property type="nucleotide sequence ID" value="NZ_JADWYS010000001.1"/>
</dbReference>
<name>A0A931MFL6_9BURK</name>
<evidence type="ECO:0000313" key="4">
    <source>
        <dbReference type="Proteomes" id="UP000651050"/>
    </source>
</evidence>
<proteinExistence type="predicted"/>
<dbReference type="SUPFAM" id="SSF51430">
    <property type="entry name" value="NAD(P)-linked oxidoreductase"/>
    <property type="match status" value="1"/>
</dbReference>
<dbReference type="Proteomes" id="UP000651050">
    <property type="component" value="Unassembled WGS sequence"/>
</dbReference>
<evidence type="ECO:0000313" key="3">
    <source>
        <dbReference type="EMBL" id="MBG9387378.1"/>
    </source>
</evidence>
<evidence type="ECO:0000259" key="2">
    <source>
        <dbReference type="Pfam" id="PF00248"/>
    </source>
</evidence>
<dbReference type="PANTHER" id="PTHR43364:SF4">
    <property type="entry name" value="NAD(P)-LINKED OXIDOREDUCTASE SUPERFAMILY PROTEIN"/>
    <property type="match status" value="1"/>
</dbReference>